<dbReference type="InterPro" id="IPR017804">
    <property type="entry name" value="MeTrfase_EgtD-like"/>
</dbReference>
<evidence type="ECO:0000313" key="5">
    <source>
        <dbReference type="Proteomes" id="UP000277294"/>
    </source>
</evidence>
<dbReference type="EC" id="2.1.1.44" evidence="4"/>
<evidence type="ECO:0000313" key="4">
    <source>
        <dbReference type="EMBL" id="VCU69854.1"/>
    </source>
</evidence>
<proteinExistence type="predicted"/>
<accession>A0A3P4B0P1</accession>
<reference evidence="4 5" key="1">
    <citation type="submission" date="2018-10" db="EMBL/GenBank/DDBJ databases">
        <authorList>
            <person name="Criscuolo A."/>
        </authorList>
    </citation>
    <scope>NUCLEOTIDE SEQUENCE [LARGE SCALE GENOMIC DNA]</scope>
    <source>
        <strain evidence="4">DnA1</strain>
    </source>
</reference>
<dbReference type="InterPro" id="IPR019257">
    <property type="entry name" value="MeTrfase_dom"/>
</dbReference>
<dbReference type="SUPFAM" id="SSF53335">
    <property type="entry name" value="S-adenosyl-L-methionine-dependent methyltransferases"/>
    <property type="match status" value="1"/>
</dbReference>
<dbReference type="PANTHER" id="PTHR43397">
    <property type="entry name" value="ERGOTHIONEINE BIOSYNTHESIS PROTEIN 1"/>
    <property type="match status" value="1"/>
</dbReference>
<dbReference type="InterPro" id="IPR051128">
    <property type="entry name" value="EgtD_Methyltrsf_superfamily"/>
</dbReference>
<dbReference type="Gene3D" id="3.40.50.150">
    <property type="entry name" value="Vaccinia Virus protein VP39"/>
    <property type="match status" value="1"/>
</dbReference>
<dbReference type="Pfam" id="PF10017">
    <property type="entry name" value="Methyltransf_33"/>
    <property type="match status" value="1"/>
</dbReference>
<name>A0A3P4B0P1_9BURK</name>
<keyword evidence="1 4" id="KW-0489">Methyltransferase</keyword>
<dbReference type="Proteomes" id="UP000277294">
    <property type="component" value="Unassembled WGS sequence"/>
</dbReference>
<dbReference type="NCBIfam" id="TIGR03438">
    <property type="entry name" value="egtD_ergothio"/>
    <property type="match status" value="1"/>
</dbReference>
<evidence type="ECO:0000259" key="3">
    <source>
        <dbReference type="Pfam" id="PF10017"/>
    </source>
</evidence>
<dbReference type="PIRSF" id="PIRSF018005">
    <property type="entry name" value="UCP018005"/>
    <property type="match status" value="1"/>
</dbReference>
<keyword evidence="2 4" id="KW-0808">Transferase</keyword>
<dbReference type="GO" id="GO:0032259">
    <property type="term" value="P:methylation"/>
    <property type="evidence" value="ECO:0007669"/>
    <property type="project" value="UniProtKB-KW"/>
</dbReference>
<feature type="domain" description="Histidine-specific methyltransferase SAM-dependent" evidence="3">
    <location>
        <begin position="33"/>
        <end position="333"/>
    </location>
</feature>
<organism evidence="4 5">
    <name type="scientific">Pigmentiphaga humi</name>
    <dbReference type="NCBI Taxonomy" id="2478468"/>
    <lineage>
        <taxon>Bacteria</taxon>
        <taxon>Pseudomonadati</taxon>
        <taxon>Pseudomonadota</taxon>
        <taxon>Betaproteobacteria</taxon>
        <taxon>Burkholderiales</taxon>
        <taxon>Alcaligenaceae</taxon>
        <taxon>Pigmentiphaga</taxon>
    </lineage>
</organism>
<sequence length="334" mass="36530">MTIPRQGPLQDRAKADIAQSGHAAARPSDRRAAELAAGLRRSRAMIDPKFLYDTQGCVLFNAICELDEYYPTRTERAIFETHRDAIVGALPAGAQWVDLGCGDCAKSRGFLAHADVRRYLGVDIAVDWIRAEVDRLGRQFPGIDCVAVAADFAQGLDLSDELGDVARMPPVFFYPGSSIGNFPPERAVGLLGAIRGQTGPAGCLLISADLRKDPGVLEHAYADDLGVTAAFNRNVLRVCNQVLGSDFHPECFDHEACFDAAHGRIEMHLVARAPQRVRWPGGERAFQAGEAIVTEYSYKYTPAQFEGLLAEAGFSRCRMWTDARGWFGVFLAQP</sequence>
<keyword evidence="5" id="KW-1185">Reference proteome</keyword>
<gene>
    <name evidence="4" type="primary">egtD</name>
    <name evidence="4" type="ORF">PIGHUM_01919</name>
</gene>
<dbReference type="InterPro" id="IPR029063">
    <property type="entry name" value="SAM-dependent_MTases_sf"/>
</dbReference>
<protein>
    <submittedName>
        <fullName evidence="4">Histidine-specific methyltransferase EgtD</fullName>
        <ecNumber evidence="4">2.1.1.44</ecNumber>
    </submittedName>
</protein>
<dbReference type="EMBL" id="UWPJ01000016">
    <property type="protein sequence ID" value="VCU69854.1"/>
    <property type="molecule type" value="Genomic_DNA"/>
</dbReference>
<dbReference type="GO" id="GO:0052706">
    <property type="term" value="F:L-histidine N(alpha)-methyltransferase activity"/>
    <property type="evidence" value="ECO:0007669"/>
    <property type="project" value="UniProtKB-EC"/>
</dbReference>
<dbReference type="AlphaFoldDB" id="A0A3P4B0P1"/>
<evidence type="ECO:0000256" key="1">
    <source>
        <dbReference type="ARBA" id="ARBA00022603"/>
    </source>
</evidence>
<dbReference type="InterPro" id="IPR035094">
    <property type="entry name" value="EgtD"/>
</dbReference>
<dbReference type="RefSeq" id="WP_246013071.1">
    <property type="nucleotide sequence ID" value="NZ_UWPJ01000016.1"/>
</dbReference>
<evidence type="ECO:0000256" key="2">
    <source>
        <dbReference type="ARBA" id="ARBA00022679"/>
    </source>
</evidence>
<dbReference type="PANTHER" id="PTHR43397:SF1">
    <property type="entry name" value="ERGOTHIONEINE BIOSYNTHESIS PROTEIN 1"/>
    <property type="match status" value="1"/>
</dbReference>